<dbReference type="GO" id="GO:0005886">
    <property type="term" value="C:plasma membrane"/>
    <property type="evidence" value="ECO:0007669"/>
    <property type="project" value="UniProtKB-SubCell"/>
</dbReference>
<dbReference type="CDD" id="cd06581">
    <property type="entry name" value="TM_PBP1_LivM_like"/>
    <property type="match status" value="1"/>
</dbReference>
<dbReference type="CDD" id="cd03219">
    <property type="entry name" value="ABC_Mj1267_LivG_branched"/>
    <property type="match status" value="1"/>
</dbReference>
<evidence type="ECO:0000256" key="1">
    <source>
        <dbReference type="ARBA" id="ARBA00004651"/>
    </source>
</evidence>
<dbReference type="SUPFAM" id="SSF52540">
    <property type="entry name" value="P-loop containing nucleoside triphosphate hydrolases"/>
    <property type="match status" value="1"/>
</dbReference>
<dbReference type="PANTHER" id="PTHR45772">
    <property type="entry name" value="CONSERVED COMPONENT OF ABC TRANSPORTER FOR NATURAL AMINO ACIDS-RELATED"/>
    <property type="match status" value="1"/>
</dbReference>
<protein>
    <submittedName>
        <fullName evidence="11">Unannotated protein</fullName>
    </submittedName>
</protein>
<comment type="subcellular location">
    <subcellularLocation>
        <location evidence="1">Cell membrane</location>
        <topology evidence="1">Multi-pass membrane protein</topology>
    </subcellularLocation>
</comment>
<evidence type="ECO:0000256" key="6">
    <source>
        <dbReference type="ARBA" id="ARBA00022840"/>
    </source>
</evidence>
<sequence length="950" mass="99837">MNIGGFDLSFANILSGLFTGFLYGLLSIGLVLVYRASRFINFAHVAIGIFAASIFGAIVAKQGLPYWLMFPVGILAGALIAAGVEWGFVRRISDAPRVLGTVVTLGLAQFLIIFGLVVNQSNASGRLFPKPALPGFLTGLKLGTTTIQPSFVAIVLLAPFVLLALSLFLRRSRYGLAIRAAADNPDAASLAGVSASRMVTLSWGIAGAIAAFSVILVYPTINLPDKDFLGPSLLVLPLAGAVLGRFQSLPIAFFSSVGIGVAAQVLASNQNLPGLPQLALVIVVFAGLLLQPKLSSRRDEDRGEWNKLYPPQLPTQIRRLFTVRLITPLISVIALAFAVYIGLTVTNKTATILTFAVGFTIVGLSVGVLTGVAGQLSLGQFAFAAIAGTVAVKVSASTGQFFLGLLAGVVVGAIVSALVGIPALRLRGLALAVSTLAFSFATSSWLLRQEILIGPTASGIRVKPLQISGLDIDFSLPKNYYLFSLVFLVIAFLIAANIRRTGLGRVLRALRDNESAARAFTIAAPYRKLQTFAIAGGIAGLGGVIIANSVTTLTPDYFKGAFSVDVVSQSVLGGLGVLPGPVIGALYSRVPQLVTLNEFIPPLLILLSVIIIVLIPRGLGGLLVRVRNSAAFGLARLQGVDPQAAIRFDEGEIDGEDRRIAVIDVTPLKQNSGRDPFVGIDPQALPPILQVTGAARSFGGIKAVTGVDLAVQPGEILGIIGPNGAGKTTLFEIIAGFTAPDSGSIVFNGRDITKLSPEARAKLGLVRSFQAARLYPTMSVLETVMVAMERTAPTGVTSSLLGLPMADRAKKARAMQYLEVMGLDYLQAKPVGELSTGTRRMVEITCMLALDPQVLLLDEPAGGIAQSEGESLVQLLTGVNRDLGTTLVVVEHDLPLLFRLAQRVVAMELGSVIAEGDPESVRNHPDVVRSYLGADMTAVERSGPFTATVS</sequence>
<feature type="transmembrane region" description="Helical" evidence="9">
    <location>
        <begin position="150"/>
        <end position="169"/>
    </location>
</feature>
<keyword evidence="6" id="KW-0067">ATP-binding</keyword>
<feature type="transmembrane region" description="Helical" evidence="9">
    <location>
        <begin position="66"/>
        <end position="86"/>
    </location>
</feature>
<evidence type="ECO:0000256" key="2">
    <source>
        <dbReference type="ARBA" id="ARBA00022448"/>
    </source>
</evidence>
<dbReference type="EMBL" id="CAEZSO010000002">
    <property type="protein sequence ID" value="CAB4534225.1"/>
    <property type="molecule type" value="Genomic_DNA"/>
</dbReference>
<feature type="transmembrane region" description="Helical" evidence="9">
    <location>
        <begin position="566"/>
        <end position="587"/>
    </location>
</feature>
<dbReference type="Pfam" id="PF00005">
    <property type="entry name" value="ABC_tran"/>
    <property type="match status" value="1"/>
</dbReference>
<evidence type="ECO:0000313" key="11">
    <source>
        <dbReference type="EMBL" id="CAB4534225.1"/>
    </source>
</evidence>
<dbReference type="InterPro" id="IPR003439">
    <property type="entry name" value="ABC_transporter-like_ATP-bd"/>
</dbReference>
<dbReference type="InterPro" id="IPR001851">
    <property type="entry name" value="ABC_transp_permease"/>
</dbReference>
<feature type="transmembrane region" description="Helical" evidence="9">
    <location>
        <begin position="98"/>
        <end position="118"/>
    </location>
</feature>
<organism evidence="11">
    <name type="scientific">freshwater metagenome</name>
    <dbReference type="NCBI Taxonomy" id="449393"/>
    <lineage>
        <taxon>unclassified sequences</taxon>
        <taxon>metagenomes</taxon>
        <taxon>ecological metagenomes</taxon>
    </lineage>
</organism>
<dbReference type="PROSITE" id="PS50893">
    <property type="entry name" value="ABC_TRANSPORTER_2"/>
    <property type="match status" value="1"/>
</dbReference>
<feature type="transmembrane region" description="Helical" evidence="9">
    <location>
        <begin position="274"/>
        <end position="290"/>
    </location>
</feature>
<evidence type="ECO:0000256" key="3">
    <source>
        <dbReference type="ARBA" id="ARBA00022475"/>
    </source>
</evidence>
<dbReference type="InterPro" id="IPR043428">
    <property type="entry name" value="LivM-like"/>
</dbReference>
<dbReference type="InterPro" id="IPR003593">
    <property type="entry name" value="AAA+_ATPase"/>
</dbReference>
<dbReference type="Pfam" id="PF12399">
    <property type="entry name" value="BCA_ABC_TP_C"/>
    <property type="match status" value="1"/>
</dbReference>
<dbReference type="GO" id="GO:0015658">
    <property type="term" value="F:branched-chain amino acid transmembrane transporter activity"/>
    <property type="evidence" value="ECO:0007669"/>
    <property type="project" value="InterPro"/>
</dbReference>
<feature type="transmembrane region" description="Helical" evidence="9">
    <location>
        <begin position="349"/>
        <end position="369"/>
    </location>
</feature>
<evidence type="ECO:0000256" key="8">
    <source>
        <dbReference type="ARBA" id="ARBA00023136"/>
    </source>
</evidence>
<keyword evidence="8 9" id="KW-0472">Membrane</keyword>
<feature type="transmembrane region" description="Helical" evidence="9">
    <location>
        <begin position="251"/>
        <end position="268"/>
    </location>
</feature>
<evidence type="ECO:0000259" key="10">
    <source>
        <dbReference type="PROSITE" id="PS50893"/>
    </source>
</evidence>
<feature type="transmembrane region" description="Helical" evidence="9">
    <location>
        <begin position="599"/>
        <end position="619"/>
    </location>
</feature>
<gene>
    <name evidence="11" type="ORF">UFOPK1446_00021</name>
</gene>
<keyword evidence="4 9" id="KW-0812">Transmembrane</keyword>
<evidence type="ECO:0000256" key="7">
    <source>
        <dbReference type="ARBA" id="ARBA00022989"/>
    </source>
</evidence>
<feature type="transmembrane region" description="Helical" evidence="9">
    <location>
        <begin position="532"/>
        <end position="554"/>
    </location>
</feature>
<evidence type="ECO:0000256" key="4">
    <source>
        <dbReference type="ARBA" id="ARBA00022692"/>
    </source>
</evidence>
<dbReference type="Gene3D" id="3.40.50.300">
    <property type="entry name" value="P-loop containing nucleotide triphosphate hydrolases"/>
    <property type="match status" value="1"/>
</dbReference>
<dbReference type="InterPro" id="IPR051120">
    <property type="entry name" value="ABC_AA/LPS_Transport"/>
</dbReference>
<feature type="transmembrane region" description="Helical" evidence="9">
    <location>
        <begin position="428"/>
        <end position="447"/>
    </location>
</feature>
<dbReference type="AlphaFoldDB" id="A0A6J6B5T2"/>
<evidence type="ECO:0000256" key="9">
    <source>
        <dbReference type="SAM" id="Phobius"/>
    </source>
</evidence>
<dbReference type="Pfam" id="PF02653">
    <property type="entry name" value="BPD_transp_2"/>
    <property type="match status" value="2"/>
</dbReference>
<keyword evidence="5" id="KW-0547">Nucleotide-binding</keyword>
<dbReference type="GO" id="GO:0005524">
    <property type="term" value="F:ATP binding"/>
    <property type="evidence" value="ECO:0007669"/>
    <property type="project" value="UniProtKB-KW"/>
</dbReference>
<reference evidence="11" key="1">
    <citation type="submission" date="2020-05" db="EMBL/GenBank/DDBJ databases">
        <authorList>
            <person name="Chiriac C."/>
            <person name="Salcher M."/>
            <person name="Ghai R."/>
            <person name="Kavagutti S V."/>
        </authorList>
    </citation>
    <scope>NUCLEOTIDE SEQUENCE</scope>
</reference>
<dbReference type="SMART" id="SM00382">
    <property type="entry name" value="AAA"/>
    <property type="match status" value="1"/>
</dbReference>
<feature type="transmembrane region" description="Helical" evidence="9">
    <location>
        <begin position="12"/>
        <end position="34"/>
    </location>
</feature>
<feature type="transmembrane region" description="Helical" evidence="9">
    <location>
        <begin position="41"/>
        <end position="60"/>
    </location>
</feature>
<keyword evidence="2" id="KW-0813">Transport</keyword>
<dbReference type="CDD" id="cd06582">
    <property type="entry name" value="TM_PBP1_LivH_like"/>
    <property type="match status" value="1"/>
</dbReference>
<feature type="transmembrane region" description="Helical" evidence="9">
    <location>
        <begin position="201"/>
        <end position="221"/>
    </location>
</feature>
<dbReference type="InterPro" id="IPR032823">
    <property type="entry name" value="BCA_ABC_TP_C"/>
</dbReference>
<evidence type="ECO:0000256" key="5">
    <source>
        <dbReference type="ARBA" id="ARBA00022741"/>
    </source>
</evidence>
<feature type="domain" description="ABC transporter" evidence="10">
    <location>
        <begin position="689"/>
        <end position="934"/>
    </location>
</feature>
<proteinExistence type="predicted"/>
<dbReference type="GO" id="GO:0016887">
    <property type="term" value="F:ATP hydrolysis activity"/>
    <property type="evidence" value="ECO:0007669"/>
    <property type="project" value="InterPro"/>
</dbReference>
<feature type="transmembrane region" description="Helical" evidence="9">
    <location>
        <begin position="480"/>
        <end position="498"/>
    </location>
</feature>
<feature type="transmembrane region" description="Helical" evidence="9">
    <location>
        <begin position="321"/>
        <end position="343"/>
    </location>
</feature>
<keyword evidence="3" id="KW-1003">Cell membrane</keyword>
<name>A0A6J6B5T2_9ZZZZ</name>
<dbReference type="InterPro" id="IPR027417">
    <property type="entry name" value="P-loop_NTPase"/>
</dbReference>
<accession>A0A6J6B5T2</accession>
<feature type="transmembrane region" description="Helical" evidence="9">
    <location>
        <begin position="401"/>
        <end position="421"/>
    </location>
</feature>
<keyword evidence="7 9" id="KW-1133">Transmembrane helix</keyword>
<dbReference type="PANTHER" id="PTHR45772:SF9">
    <property type="entry name" value="CONSERVED COMPONENT OF ABC TRANSPORTER FOR NATURAL AMINO ACIDS"/>
    <property type="match status" value="1"/>
</dbReference>